<dbReference type="InParanoid" id="B0D524"/>
<dbReference type="Proteomes" id="UP000001194">
    <property type="component" value="Unassembled WGS sequence"/>
</dbReference>
<proteinExistence type="predicted"/>
<dbReference type="AlphaFoldDB" id="B0D524"/>
<dbReference type="EMBL" id="DS547097">
    <property type="protein sequence ID" value="EDR10661.1"/>
    <property type="molecule type" value="Genomic_DNA"/>
</dbReference>
<dbReference type="RefSeq" id="XP_001879111.1">
    <property type="nucleotide sequence ID" value="XM_001879076.1"/>
</dbReference>
<organism evidence="2">
    <name type="scientific">Laccaria bicolor (strain S238N-H82 / ATCC MYA-4686)</name>
    <name type="common">Bicoloured deceiver</name>
    <name type="synonym">Laccaria laccata var. bicolor</name>
    <dbReference type="NCBI Taxonomy" id="486041"/>
    <lineage>
        <taxon>Eukaryota</taxon>
        <taxon>Fungi</taxon>
        <taxon>Dikarya</taxon>
        <taxon>Basidiomycota</taxon>
        <taxon>Agaricomycotina</taxon>
        <taxon>Agaricomycetes</taxon>
        <taxon>Agaricomycetidae</taxon>
        <taxon>Agaricales</taxon>
        <taxon>Agaricineae</taxon>
        <taxon>Hydnangiaceae</taxon>
        <taxon>Laccaria</taxon>
    </lineage>
</organism>
<dbReference type="OrthoDB" id="2990920at2759"/>
<feature type="non-terminal residue" evidence="1">
    <location>
        <position position="169"/>
    </location>
</feature>
<sequence>MPSHSKPVVTDSGSTVSVGVNSQTLITIFGVNTDFSWSLQLRSSLSDALSRQVATSARKQKVQAALKDGNSNVQSSSSFDGVQKESLYLENDSTKKTIVWGPFDEQMTIELSFFHQDSDTDDWEPSSHSTNDLQTAISLIPIDDGENEDENYQNTILNVTRMTRLSDNT</sequence>
<evidence type="ECO:0000313" key="2">
    <source>
        <dbReference type="Proteomes" id="UP000001194"/>
    </source>
</evidence>
<protein>
    <submittedName>
        <fullName evidence="1">Predicted protein</fullName>
    </submittedName>
</protein>
<keyword evidence="2" id="KW-1185">Reference proteome</keyword>
<dbReference type="GeneID" id="6074734"/>
<dbReference type="HOGENOM" id="CLU_1594804_0_0_1"/>
<gene>
    <name evidence="1" type="ORF">LACBIDRAFT_293663</name>
</gene>
<reference evidence="1 2" key="1">
    <citation type="journal article" date="2008" name="Nature">
        <title>The genome of Laccaria bicolor provides insights into mycorrhizal symbiosis.</title>
        <authorList>
            <person name="Martin F."/>
            <person name="Aerts A."/>
            <person name="Ahren D."/>
            <person name="Brun A."/>
            <person name="Danchin E.G.J."/>
            <person name="Duchaussoy F."/>
            <person name="Gibon J."/>
            <person name="Kohler A."/>
            <person name="Lindquist E."/>
            <person name="Pereda V."/>
            <person name="Salamov A."/>
            <person name="Shapiro H.J."/>
            <person name="Wuyts J."/>
            <person name="Blaudez D."/>
            <person name="Buee M."/>
            <person name="Brokstein P."/>
            <person name="Canbaeck B."/>
            <person name="Cohen D."/>
            <person name="Courty P.E."/>
            <person name="Coutinho P.M."/>
            <person name="Delaruelle C."/>
            <person name="Detter J.C."/>
            <person name="Deveau A."/>
            <person name="DiFazio S."/>
            <person name="Duplessis S."/>
            <person name="Fraissinet-Tachet L."/>
            <person name="Lucic E."/>
            <person name="Frey-Klett P."/>
            <person name="Fourrey C."/>
            <person name="Feussner I."/>
            <person name="Gay G."/>
            <person name="Grimwood J."/>
            <person name="Hoegger P.J."/>
            <person name="Jain P."/>
            <person name="Kilaru S."/>
            <person name="Labbe J."/>
            <person name="Lin Y.C."/>
            <person name="Legue V."/>
            <person name="Le Tacon F."/>
            <person name="Marmeisse R."/>
            <person name="Melayah D."/>
            <person name="Montanini B."/>
            <person name="Muratet M."/>
            <person name="Nehls U."/>
            <person name="Niculita-Hirzel H."/>
            <person name="Oudot-Le Secq M.P."/>
            <person name="Peter M."/>
            <person name="Quesneville H."/>
            <person name="Rajashekar B."/>
            <person name="Reich M."/>
            <person name="Rouhier N."/>
            <person name="Schmutz J."/>
            <person name="Yin T."/>
            <person name="Chalot M."/>
            <person name="Henrissat B."/>
            <person name="Kuees U."/>
            <person name="Lucas S."/>
            <person name="Van de Peer Y."/>
            <person name="Podila G.K."/>
            <person name="Polle A."/>
            <person name="Pukkila P.J."/>
            <person name="Richardson P.M."/>
            <person name="Rouze P."/>
            <person name="Sanders I.R."/>
            <person name="Stajich J.E."/>
            <person name="Tunlid A."/>
            <person name="Tuskan G."/>
            <person name="Grigoriev I.V."/>
        </authorList>
    </citation>
    <scope>NUCLEOTIDE SEQUENCE [LARGE SCALE GENOMIC DNA]</scope>
    <source>
        <strain evidence="2">S238N-H82 / ATCC MYA-4686</strain>
    </source>
</reference>
<accession>B0D524</accession>
<dbReference type="KEGG" id="lbc:LACBIDRAFT_293663"/>
<name>B0D524_LACBS</name>
<evidence type="ECO:0000313" key="1">
    <source>
        <dbReference type="EMBL" id="EDR10661.1"/>
    </source>
</evidence>